<dbReference type="EMBL" id="VLLB01000001">
    <property type="protein sequence ID" value="TWI70171.1"/>
    <property type="molecule type" value="Genomic_DNA"/>
</dbReference>
<dbReference type="AlphaFoldDB" id="A0A562RMA9"/>
<reference evidence="2 3" key="1">
    <citation type="journal article" date="2015" name="Stand. Genomic Sci.">
        <title>Genomic Encyclopedia of Bacterial and Archaeal Type Strains, Phase III: the genomes of soil and plant-associated and newly described type strains.</title>
        <authorList>
            <person name="Whitman W.B."/>
            <person name="Woyke T."/>
            <person name="Klenk H.P."/>
            <person name="Zhou Y."/>
            <person name="Lilburn T.G."/>
            <person name="Beck B.J."/>
            <person name="De Vos P."/>
            <person name="Vandamme P."/>
            <person name="Eisen J.A."/>
            <person name="Garrity G."/>
            <person name="Hugenholtz P."/>
            <person name="Kyrpides N.C."/>
        </authorList>
    </citation>
    <scope>NUCLEOTIDE SEQUENCE [LARGE SCALE GENOMIC DNA]</scope>
    <source>
        <strain evidence="2 3">CGMCC 1.10822</strain>
    </source>
</reference>
<feature type="chain" id="PRO_5021755781" description="PEP-CTERM sorting domain-containing protein" evidence="1">
    <location>
        <begin position="22"/>
        <end position="307"/>
    </location>
</feature>
<evidence type="ECO:0008006" key="4">
    <source>
        <dbReference type="Google" id="ProtNLM"/>
    </source>
</evidence>
<gene>
    <name evidence="2" type="ORF">IP91_01251</name>
</gene>
<keyword evidence="3" id="KW-1185">Reference proteome</keyword>
<accession>A0A562RMA9</accession>
<proteinExistence type="predicted"/>
<dbReference type="OrthoDB" id="8755690at2"/>
<keyword evidence="1" id="KW-0732">Signal</keyword>
<dbReference type="RefSeq" id="WP_145647855.1">
    <property type="nucleotide sequence ID" value="NZ_VLLB01000001.1"/>
</dbReference>
<evidence type="ECO:0000256" key="1">
    <source>
        <dbReference type="SAM" id="SignalP"/>
    </source>
</evidence>
<dbReference type="Proteomes" id="UP000318431">
    <property type="component" value="Unassembled WGS sequence"/>
</dbReference>
<sequence>MRSLFISLPAICGILSGTVNGAPVQSSFAADAFSSTYDCRYRADTGKCALYPGAITPNGTSTRWPTGASSSAADARGQAWSLATADAASYLPELKAYASSAADYVNPSGGTSMADANVWAVQGYRYTGATPFTLTVTARLDAVFSGAAGNHADNHSLLAVSLFDTDGYTFDYDPARPGGGTCPITGMMASPNPGCAHTPEVFAHHDEFLRDSGAITVTLSYLLKPGQAFYVGAYVDANVCCGGIVDSSNTLTMQFNDASLLVDYPVTLVPEAQTWLMLLGGLTVLAWSRHRPVLASICRHHQPGRAS</sequence>
<comment type="caution">
    <text evidence="2">The sequence shown here is derived from an EMBL/GenBank/DDBJ whole genome shotgun (WGS) entry which is preliminary data.</text>
</comment>
<organism evidence="2 3">
    <name type="scientific">Pseudoduganella lurida</name>
    <dbReference type="NCBI Taxonomy" id="1036180"/>
    <lineage>
        <taxon>Bacteria</taxon>
        <taxon>Pseudomonadati</taxon>
        <taxon>Pseudomonadota</taxon>
        <taxon>Betaproteobacteria</taxon>
        <taxon>Burkholderiales</taxon>
        <taxon>Oxalobacteraceae</taxon>
        <taxon>Telluria group</taxon>
        <taxon>Pseudoduganella</taxon>
    </lineage>
</organism>
<evidence type="ECO:0000313" key="2">
    <source>
        <dbReference type="EMBL" id="TWI70171.1"/>
    </source>
</evidence>
<name>A0A562RMA9_9BURK</name>
<evidence type="ECO:0000313" key="3">
    <source>
        <dbReference type="Proteomes" id="UP000318431"/>
    </source>
</evidence>
<feature type="signal peptide" evidence="1">
    <location>
        <begin position="1"/>
        <end position="21"/>
    </location>
</feature>
<protein>
    <recommendedName>
        <fullName evidence="4">PEP-CTERM sorting domain-containing protein</fullName>
    </recommendedName>
</protein>